<keyword evidence="2" id="KW-1185">Reference proteome</keyword>
<dbReference type="EMBL" id="QPFP01000012">
    <property type="protein sequence ID" value="TEB33440.1"/>
    <property type="molecule type" value="Genomic_DNA"/>
</dbReference>
<protein>
    <submittedName>
        <fullName evidence="1">Uncharacterized protein</fullName>
    </submittedName>
</protein>
<organism evidence="1 2">
    <name type="scientific">Coprinellus micaceus</name>
    <name type="common">Glistening ink-cap mushroom</name>
    <name type="synonym">Coprinus micaceus</name>
    <dbReference type="NCBI Taxonomy" id="71717"/>
    <lineage>
        <taxon>Eukaryota</taxon>
        <taxon>Fungi</taxon>
        <taxon>Dikarya</taxon>
        <taxon>Basidiomycota</taxon>
        <taxon>Agaricomycotina</taxon>
        <taxon>Agaricomycetes</taxon>
        <taxon>Agaricomycetidae</taxon>
        <taxon>Agaricales</taxon>
        <taxon>Agaricineae</taxon>
        <taxon>Psathyrellaceae</taxon>
        <taxon>Coprinellus</taxon>
    </lineage>
</organism>
<gene>
    <name evidence="1" type="ORF">FA13DRAFT_153756</name>
</gene>
<dbReference type="AlphaFoldDB" id="A0A4Y7TGY1"/>
<dbReference type="Proteomes" id="UP000298030">
    <property type="component" value="Unassembled WGS sequence"/>
</dbReference>
<sequence length="100" mass="11370">MEGARATSIFLLPGSHQPTSLCVASQWTTASRRRTSRPLFCAPTHARQRALRPCRLGSAERTARRRLSDRTSIHRLREPSTYPWKREAKSLRAWARTGGL</sequence>
<reference evidence="1 2" key="1">
    <citation type="journal article" date="2019" name="Nat. Ecol. Evol.">
        <title>Megaphylogeny resolves global patterns of mushroom evolution.</title>
        <authorList>
            <person name="Varga T."/>
            <person name="Krizsan K."/>
            <person name="Foldi C."/>
            <person name="Dima B."/>
            <person name="Sanchez-Garcia M."/>
            <person name="Sanchez-Ramirez S."/>
            <person name="Szollosi G.J."/>
            <person name="Szarkandi J.G."/>
            <person name="Papp V."/>
            <person name="Albert L."/>
            <person name="Andreopoulos W."/>
            <person name="Angelini C."/>
            <person name="Antonin V."/>
            <person name="Barry K.W."/>
            <person name="Bougher N.L."/>
            <person name="Buchanan P."/>
            <person name="Buyck B."/>
            <person name="Bense V."/>
            <person name="Catcheside P."/>
            <person name="Chovatia M."/>
            <person name="Cooper J."/>
            <person name="Damon W."/>
            <person name="Desjardin D."/>
            <person name="Finy P."/>
            <person name="Geml J."/>
            <person name="Haridas S."/>
            <person name="Hughes K."/>
            <person name="Justo A."/>
            <person name="Karasinski D."/>
            <person name="Kautmanova I."/>
            <person name="Kiss B."/>
            <person name="Kocsube S."/>
            <person name="Kotiranta H."/>
            <person name="LaButti K.M."/>
            <person name="Lechner B.E."/>
            <person name="Liimatainen K."/>
            <person name="Lipzen A."/>
            <person name="Lukacs Z."/>
            <person name="Mihaltcheva S."/>
            <person name="Morgado L.N."/>
            <person name="Niskanen T."/>
            <person name="Noordeloos M.E."/>
            <person name="Ohm R.A."/>
            <person name="Ortiz-Santana B."/>
            <person name="Ovrebo C."/>
            <person name="Racz N."/>
            <person name="Riley R."/>
            <person name="Savchenko A."/>
            <person name="Shiryaev A."/>
            <person name="Soop K."/>
            <person name="Spirin V."/>
            <person name="Szebenyi C."/>
            <person name="Tomsovsky M."/>
            <person name="Tulloss R.E."/>
            <person name="Uehling J."/>
            <person name="Grigoriev I.V."/>
            <person name="Vagvolgyi C."/>
            <person name="Papp T."/>
            <person name="Martin F.M."/>
            <person name="Miettinen O."/>
            <person name="Hibbett D.S."/>
            <person name="Nagy L.G."/>
        </authorList>
    </citation>
    <scope>NUCLEOTIDE SEQUENCE [LARGE SCALE GENOMIC DNA]</scope>
    <source>
        <strain evidence="1 2">FP101781</strain>
    </source>
</reference>
<evidence type="ECO:0000313" key="1">
    <source>
        <dbReference type="EMBL" id="TEB33440.1"/>
    </source>
</evidence>
<accession>A0A4Y7TGY1</accession>
<name>A0A4Y7TGY1_COPMI</name>
<proteinExistence type="predicted"/>
<comment type="caution">
    <text evidence="1">The sequence shown here is derived from an EMBL/GenBank/DDBJ whole genome shotgun (WGS) entry which is preliminary data.</text>
</comment>
<evidence type="ECO:0000313" key="2">
    <source>
        <dbReference type="Proteomes" id="UP000298030"/>
    </source>
</evidence>